<gene>
    <name evidence="7" type="primary">TSN1</name>
</gene>
<reference evidence="8" key="2">
    <citation type="submission" date="2014-05" db="EMBL/GenBank/DDBJ databases">
        <authorList>
            <person name="Chronopoulou M."/>
        </authorList>
    </citation>
    <scope>NUCLEOTIDE SEQUENCE</scope>
    <source>
        <tissue evidence="8">Whole organism</tissue>
    </source>
</reference>
<dbReference type="Pfam" id="PF00335">
    <property type="entry name" value="Tetraspanin"/>
    <property type="match status" value="1"/>
</dbReference>
<evidence type="ECO:0000256" key="3">
    <source>
        <dbReference type="ARBA" id="ARBA00022692"/>
    </source>
</evidence>
<dbReference type="OrthoDB" id="438211at2759"/>
<feature type="transmembrane region" description="Helical" evidence="6">
    <location>
        <begin position="20"/>
        <end position="42"/>
    </location>
</feature>
<keyword evidence="5 6" id="KW-0472">Membrane</keyword>
<dbReference type="Gene3D" id="1.10.1450.10">
    <property type="entry name" value="Tetraspanin"/>
    <property type="match status" value="1"/>
</dbReference>
<dbReference type="SUPFAM" id="SSF48652">
    <property type="entry name" value="Tetraspanin"/>
    <property type="match status" value="1"/>
</dbReference>
<comment type="subcellular location">
    <subcellularLocation>
        <location evidence="1 6">Membrane</location>
        <topology evidence="1 6">Multi-pass membrane protein</topology>
    </subcellularLocation>
</comment>
<dbReference type="PANTHER" id="PTHR19282:SF527">
    <property type="entry name" value="TETRASPANIN"/>
    <property type="match status" value="1"/>
</dbReference>
<evidence type="ECO:0000313" key="8">
    <source>
        <dbReference type="EMBL" id="CDW32455.1"/>
    </source>
</evidence>
<dbReference type="PRINTS" id="PR00259">
    <property type="entry name" value="TMFOUR"/>
</dbReference>
<dbReference type="InterPro" id="IPR018499">
    <property type="entry name" value="Tetraspanin/Peripherin"/>
</dbReference>
<feature type="transmembrane region" description="Helical" evidence="6">
    <location>
        <begin position="89"/>
        <end position="113"/>
    </location>
</feature>
<dbReference type="InterPro" id="IPR008952">
    <property type="entry name" value="Tetraspanin_EC2_sf"/>
</dbReference>
<keyword evidence="3 6" id="KW-0812">Transmembrane</keyword>
<accession>C1BTB3</accession>
<evidence type="ECO:0000256" key="6">
    <source>
        <dbReference type="RuleBase" id="RU361218"/>
    </source>
</evidence>
<dbReference type="GO" id="GO:0005886">
    <property type="term" value="C:plasma membrane"/>
    <property type="evidence" value="ECO:0007669"/>
    <property type="project" value="TreeGrafter"/>
</dbReference>
<feature type="transmembrane region" description="Helical" evidence="6">
    <location>
        <begin position="54"/>
        <end position="77"/>
    </location>
</feature>
<evidence type="ECO:0000256" key="5">
    <source>
        <dbReference type="ARBA" id="ARBA00023136"/>
    </source>
</evidence>
<proteinExistence type="evidence at transcript level"/>
<feature type="transmembrane region" description="Helical" evidence="6">
    <location>
        <begin position="231"/>
        <end position="256"/>
    </location>
</feature>
<comment type="similarity">
    <text evidence="2 6">Belongs to the tetraspanin (TM4SF) family.</text>
</comment>
<dbReference type="EMBL" id="HACA01015095">
    <property type="protein sequence ID" value="CDW32456.1"/>
    <property type="molecule type" value="Transcribed_RNA"/>
</dbReference>
<dbReference type="EMBL" id="HACA01015094">
    <property type="protein sequence ID" value="CDW32455.1"/>
    <property type="molecule type" value="Transcribed_RNA"/>
</dbReference>
<sequence>MVFWKASRDGCGRFVKLSLIVVNFLTLFGGLSVLGIGLWTLIDKFYIEILLRNHLYMFSTYITMIVGVVIIFVSILGCYGAQKDTKYILLTYFITIFFLSVVLIIGGVLSYVFRDQVKHNLKPEMLHTINIYRPKDTRSDITEAWDATQRNLKCCGLAKDGMENTPWLAWKMNKLLNPIDAPDNFQVPLSCCISGYDGGNSTCNDNFQVNLDLIHKNDCFQAALIFVQSHALVIGGAAIGVSSLMLLGMVLSVILFKVMD</sequence>
<dbReference type="InterPro" id="IPR000301">
    <property type="entry name" value="Tetraspanin_animals"/>
</dbReference>
<evidence type="ECO:0000256" key="4">
    <source>
        <dbReference type="ARBA" id="ARBA00022989"/>
    </source>
</evidence>
<evidence type="ECO:0000313" key="7">
    <source>
        <dbReference type="EMBL" id="ACO12266.1"/>
    </source>
</evidence>
<evidence type="ECO:0000256" key="1">
    <source>
        <dbReference type="ARBA" id="ARBA00004141"/>
    </source>
</evidence>
<dbReference type="EMBL" id="BT077842">
    <property type="protein sequence ID" value="ACO12266.1"/>
    <property type="molecule type" value="mRNA"/>
</dbReference>
<evidence type="ECO:0000256" key="2">
    <source>
        <dbReference type="ARBA" id="ARBA00006840"/>
    </source>
</evidence>
<dbReference type="PIRSF" id="PIRSF002419">
    <property type="entry name" value="Tetraspanin"/>
    <property type="match status" value="1"/>
</dbReference>
<keyword evidence="4 6" id="KW-1133">Transmembrane helix</keyword>
<protein>
    <recommendedName>
        <fullName evidence="6">Tetraspanin</fullName>
    </recommendedName>
</protein>
<name>C1BTB3_LEPSM</name>
<organism evidence="7">
    <name type="scientific">Lepeophtheirus salmonis</name>
    <name type="common">Salmon louse</name>
    <name type="synonym">Caligus salmonis</name>
    <dbReference type="NCBI Taxonomy" id="72036"/>
    <lineage>
        <taxon>Eukaryota</taxon>
        <taxon>Metazoa</taxon>
        <taxon>Ecdysozoa</taxon>
        <taxon>Arthropoda</taxon>
        <taxon>Crustacea</taxon>
        <taxon>Multicrustacea</taxon>
        <taxon>Hexanauplia</taxon>
        <taxon>Copepoda</taxon>
        <taxon>Siphonostomatoida</taxon>
        <taxon>Caligidae</taxon>
        <taxon>Lepeophtheirus</taxon>
    </lineage>
</organism>
<reference evidence="7" key="1">
    <citation type="submission" date="2009-06" db="EMBL/GenBank/DDBJ databases">
        <title>Lepeophtheirus salmonis ESTs and full-length cDNAs.</title>
        <authorList>
            <person name="Yasuike M."/>
            <person name="von Schalburg K."/>
            <person name="Cooper G."/>
            <person name="Leong J."/>
            <person name="Jones S.R.M."/>
            <person name="Koop B.F."/>
        </authorList>
    </citation>
    <scope>NUCLEOTIDE SEQUENCE</scope>
    <source>
        <strain evidence="7">Pacific form</strain>
        <tissue evidence="7">Whole</tissue>
    </source>
</reference>
<dbReference type="PANTHER" id="PTHR19282">
    <property type="entry name" value="TETRASPANIN"/>
    <property type="match status" value="1"/>
</dbReference>
<dbReference type="AlphaFoldDB" id="C1BTB3"/>